<dbReference type="RefSeq" id="WP_379795893.1">
    <property type="nucleotide sequence ID" value="NZ_JBHSFY010000003.1"/>
</dbReference>
<evidence type="ECO:0000313" key="1">
    <source>
        <dbReference type="EMBL" id="MFC4476507.1"/>
    </source>
</evidence>
<keyword evidence="2" id="KW-1185">Reference proteome</keyword>
<evidence type="ECO:0008006" key="3">
    <source>
        <dbReference type="Google" id="ProtNLM"/>
    </source>
</evidence>
<protein>
    <recommendedName>
        <fullName evidence="3">TonB C-terminal domain-containing protein</fullName>
    </recommendedName>
</protein>
<comment type="caution">
    <text evidence="1">The sequence shown here is derived from an EMBL/GenBank/DDBJ whole genome shotgun (WGS) entry which is preliminary data.</text>
</comment>
<sequence length="324" mass="37851">MKSKFKITIPEPCHENWDKMTPDATGKFCQVCNKSVIDFTNKLPDEIQHFFNTNKNQKICGRLNTSQLDSVSIKIPSQVLFSQTQYHKMFLLALFIAMGSTLFSCANLNGDKQKIEKVELTKADFDFLNLQIIGMVIPSQNLKNNTEVQKIKPPKTCEDSLAIFKKYSDHSKFPVKINYRDDFYTIFPLRKYKNKRMWFMSESLNRSCSQDVFVKDYSEKEIINKQFSREIKPHFPGGMKQFFIFFANEFKIPKNIKMDDVIDISMIIEPNGSLTYIESEENIDETVKNEIIRILKLSPKWIPGRLNCTNIQTDYTFNILFIDN</sequence>
<evidence type="ECO:0000313" key="2">
    <source>
        <dbReference type="Proteomes" id="UP001596003"/>
    </source>
</evidence>
<name>A0ABV8Z930_9FLAO</name>
<dbReference type="EMBL" id="JBHSFY010000003">
    <property type="protein sequence ID" value="MFC4476507.1"/>
    <property type="molecule type" value="Genomic_DNA"/>
</dbReference>
<accession>A0ABV8Z930</accession>
<organism evidence="1 2">
    <name type="scientific">Flavobacterium chungangensis</name>
    <dbReference type="NCBI Taxonomy" id="2708132"/>
    <lineage>
        <taxon>Bacteria</taxon>
        <taxon>Pseudomonadati</taxon>
        <taxon>Bacteroidota</taxon>
        <taxon>Flavobacteriia</taxon>
        <taxon>Flavobacteriales</taxon>
        <taxon>Flavobacteriaceae</taxon>
        <taxon>Flavobacterium</taxon>
    </lineage>
</organism>
<dbReference type="Proteomes" id="UP001596003">
    <property type="component" value="Unassembled WGS sequence"/>
</dbReference>
<reference evidence="2" key="1">
    <citation type="journal article" date="2019" name="Int. J. Syst. Evol. Microbiol.">
        <title>The Global Catalogue of Microorganisms (GCM) 10K type strain sequencing project: providing services to taxonomists for standard genome sequencing and annotation.</title>
        <authorList>
            <consortium name="The Broad Institute Genomics Platform"/>
            <consortium name="The Broad Institute Genome Sequencing Center for Infectious Disease"/>
            <person name="Wu L."/>
            <person name="Ma J."/>
        </authorList>
    </citation>
    <scope>NUCLEOTIDE SEQUENCE [LARGE SCALE GENOMIC DNA]</scope>
    <source>
        <strain evidence="2">NBRC 103627</strain>
    </source>
</reference>
<gene>
    <name evidence="1" type="ORF">ACFO3N_05475</name>
</gene>
<proteinExistence type="predicted"/>